<evidence type="ECO:0000256" key="16">
    <source>
        <dbReference type="SAM" id="MobiDB-lite"/>
    </source>
</evidence>
<keyword evidence="6 15" id="KW-0548">Nucleotidyltransferase</keyword>
<evidence type="ECO:0000256" key="5">
    <source>
        <dbReference type="ARBA" id="ARBA00022679"/>
    </source>
</evidence>
<evidence type="ECO:0000256" key="8">
    <source>
        <dbReference type="ARBA" id="ARBA00022763"/>
    </source>
</evidence>
<keyword evidence="7" id="KW-0479">Metal-binding</keyword>
<dbReference type="SMART" id="SM00483">
    <property type="entry name" value="POLXc"/>
    <property type="match status" value="1"/>
</dbReference>
<dbReference type="InterPro" id="IPR037160">
    <property type="entry name" value="DNA_Pol_thumb_sf"/>
</dbReference>
<evidence type="ECO:0000256" key="10">
    <source>
        <dbReference type="ARBA" id="ARBA00022932"/>
    </source>
</evidence>
<dbReference type="GO" id="GO:0046872">
    <property type="term" value="F:metal ion binding"/>
    <property type="evidence" value="ECO:0007669"/>
    <property type="project" value="UniProtKB-UniRule"/>
</dbReference>
<evidence type="ECO:0000256" key="13">
    <source>
        <dbReference type="ARBA" id="ARBA00023242"/>
    </source>
</evidence>
<name>A0A516AGF6_LINPO</name>
<evidence type="ECO:0000256" key="14">
    <source>
        <dbReference type="ARBA" id="ARBA00049244"/>
    </source>
</evidence>
<comment type="catalytic activity">
    <reaction evidence="14 15">
        <text>DNA(n) + a 2'-deoxyribonucleoside 5'-triphosphate = DNA(n+1) + diphosphate</text>
        <dbReference type="Rhea" id="RHEA:22508"/>
        <dbReference type="Rhea" id="RHEA-COMP:17339"/>
        <dbReference type="Rhea" id="RHEA-COMP:17340"/>
        <dbReference type="ChEBI" id="CHEBI:33019"/>
        <dbReference type="ChEBI" id="CHEBI:61560"/>
        <dbReference type="ChEBI" id="CHEBI:173112"/>
        <dbReference type="EC" id="2.7.7.7"/>
    </reaction>
</comment>
<keyword evidence="10 15" id="KW-0239">DNA-directed DNA polymerase</keyword>
<dbReference type="Gene3D" id="3.30.460.10">
    <property type="entry name" value="Beta Polymerase, domain 2"/>
    <property type="match status" value="1"/>
</dbReference>
<evidence type="ECO:0000256" key="6">
    <source>
        <dbReference type="ARBA" id="ARBA00022695"/>
    </source>
</evidence>
<keyword evidence="5 15" id="KW-0808">Transferase</keyword>
<dbReference type="InterPro" id="IPR002054">
    <property type="entry name" value="DNA-dir_DNA_pol_X"/>
</dbReference>
<dbReference type="InterPro" id="IPR002008">
    <property type="entry name" value="DNA_pol_X_beta-like"/>
</dbReference>
<dbReference type="EMBL" id="MN125941">
    <property type="protein sequence ID" value="QDO16408.1"/>
    <property type="molecule type" value="mRNA"/>
</dbReference>
<dbReference type="InterPro" id="IPR018944">
    <property type="entry name" value="DNA_pol_lambd_fingers_domain"/>
</dbReference>
<dbReference type="Pfam" id="PF10391">
    <property type="entry name" value="DNA_pol_lambd_f"/>
    <property type="match status" value="1"/>
</dbReference>
<dbReference type="GO" id="GO:0005634">
    <property type="term" value="C:nucleus"/>
    <property type="evidence" value="ECO:0007669"/>
    <property type="project" value="UniProtKB-SubCell"/>
</dbReference>
<dbReference type="GO" id="GO:0006284">
    <property type="term" value="P:base-excision repair"/>
    <property type="evidence" value="ECO:0007669"/>
    <property type="project" value="TreeGrafter"/>
</dbReference>
<evidence type="ECO:0000256" key="2">
    <source>
        <dbReference type="ARBA" id="ARBA00004123"/>
    </source>
</evidence>
<dbReference type="EC" id="2.7.7.7" evidence="15"/>
<evidence type="ECO:0000256" key="3">
    <source>
        <dbReference type="ARBA" id="ARBA00008323"/>
    </source>
</evidence>
<dbReference type="Gene3D" id="3.30.210.10">
    <property type="entry name" value="DNA polymerase, thumb domain"/>
    <property type="match status" value="1"/>
</dbReference>
<dbReference type="PROSITE" id="PS00522">
    <property type="entry name" value="DNA_POLYMERASE_X"/>
    <property type="match status" value="1"/>
</dbReference>
<evidence type="ECO:0000256" key="11">
    <source>
        <dbReference type="ARBA" id="ARBA00023125"/>
    </source>
</evidence>
<keyword evidence="11" id="KW-0238">DNA-binding</keyword>
<keyword evidence="13 15" id="KW-0539">Nucleus</keyword>
<keyword evidence="12 15" id="KW-0234">DNA repair</keyword>
<dbReference type="InterPro" id="IPR027421">
    <property type="entry name" value="DNA_pol_lamdba_lyase_dom_sf"/>
</dbReference>
<comment type="function">
    <text evidence="15">DNA polymerase that functions in several pathways of DNA repair. Involved in base excision repair (BER) responsible for repair of lesions that give rise to abasic (AP) sites in DNA. Also contributes to DNA double-strand break repair by non-homologous end joining and homologous recombination. Has both template-dependent and template-independent (terminal transferase) DNA polymerase activities. Has also a 5'-deoxyribose-5-phosphate lyase (dRP lyase) activity.</text>
</comment>
<dbReference type="Pfam" id="PF14792">
    <property type="entry name" value="DNA_pol_B_palm"/>
    <property type="match status" value="1"/>
</dbReference>
<sequence>MAGLTERDAACRNAGGAASSTLGPRIQGSPPQLGDEWQVETDSGWKALEGPALDAMRDAEARGSLIAAFEQHSSCYLLDLETKTLLNTGTGHCRRLRRPPGVASPAPHAAAQRLPNPGTTEPPPASSVMPSKPAAVQPEVPPAKRHRINAAAGAGGRRAVAAAPAAAEEPKVAPGAGNALLAEVFEEMAAIQKLKRDRFRALAYSRAAATLRAHPEAVVSGAQAKAIAGIGAGMARRIDIVLATGELEELKELKRDSDVVALRELRSVHGIGAVRAGELVEKGVRSLADLRAGVASGSVHLDAVQSIGLRLVDDFARKIPRAEVAEHGALMLGVRDRKHRELRLQICGSYRRGKAECGDIDLLITRPDFTSTSRAANSGGALLKGFLQSLREAGYLTDDLAAGNTKYMGACRLPGPGRLHRRLDVRCLPADQFHFGTLYFTGSASLSIRLRMRAIELGMTLSEYGLERKDTGERIAANSEKEVFEALGMEYLEPHER</sequence>
<dbReference type="GO" id="GO:0003887">
    <property type="term" value="F:DNA-directed DNA polymerase activity"/>
    <property type="evidence" value="ECO:0007669"/>
    <property type="project" value="UniProtKB-UniRule"/>
</dbReference>
<feature type="compositionally biased region" description="Basic and acidic residues" evidence="16">
    <location>
        <begin position="1"/>
        <end position="10"/>
    </location>
</feature>
<accession>A0A516AGF6</accession>
<dbReference type="SUPFAM" id="SSF81301">
    <property type="entry name" value="Nucleotidyltransferase"/>
    <property type="match status" value="1"/>
</dbReference>
<feature type="region of interest" description="Disordered" evidence="16">
    <location>
        <begin position="1"/>
        <end position="37"/>
    </location>
</feature>
<dbReference type="InterPro" id="IPR043519">
    <property type="entry name" value="NT_sf"/>
</dbReference>
<organism evidence="18">
    <name type="scientific">Lingulaulax polyedra</name>
    <name type="common">Dinoflagellate</name>
    <name type="synonym">Lingulodinium polyedra</name>
    <dbReference type="NCBI Taxonomy" id="160621"/>
    <lineage>
        <taxon>Eukaryota</taxon>
        <taxon>Sar</taxon>
        <taxon>Alveolata</taxon>
        <taxon>Dinophyceae</taxon>
        <taxon>Gonyaulacales</taxon>
        <taxon>Lingulodiniaceae</taxon>
        <taxon>Lingulaulax</taxon>
    </lineage>
</organism>
<comment type="subcellular location">
    <subcellularLocation>
        <location evidence="2 15">Nucleus</location>
    </subcellularLocation>
</comment>
<evidence type="ECO:0000256" key="12">
    <source>
        <dbReference type="ARBA" id="ARBA00023204"/>
    </source>
</evidence>
<dbReference type="PANTHER" id="PTHR11276:SF42">
    <property type="entry name" value="DNA POLYMERASE BETA"/>
    <property type="match status" value="1"/>
</dbReference>
<dbReference type="PRINTS" id="PR00870">
    <property type="entry name" value="DNAPOLXBETA"/>
</dbReference>
<comment type="similarity">
    <text evidence="3 15">Belongs to the DNA polymerase type-X family.</text>
</comment>
<dbReference type="SUPFAM" id="SSF81585">
    <property type="entry name" value="PsbU/PolX domain-like"/>
    <property type="match status" value="1"/>
</dbReference>
<evidence type="ECO:0000256" key="15">
    <source>
        <dbReference type="RuleBase" id="RU366014"/>
    </source>
</evidence>
<dbReference type="InterPro" id="IPR010996">
    <property type="entry name" value="HHH_MUS81"/>
</dbReference>
<dbReference type="InterPro" id="IPR022312">
    <property type="entry name" value="DNA_pol_X"/>
</dbReference>
<dbReference type="Pfam" id="PF14791">
    <property type="entry name" value="DNA_pol_B_thumb"/>
    <property type="match status" value="1"/>
</dbReference>
<dbReference type="InterPro" id="IPR029398">
    <property type="entry name" value="PolB_thumb"/>
</dbReference>
<dbReference type="PANTHER" id="PTHR11276">
    <property type="entry name" value="DNA POLYMERASE TYPE-X FAMILY MEMBER"/>
    <property type="match status" value="1"/>
</dbReference>
<reference evidence="18" key="1">
    <citation type="journal article" date="2019" name="Microorganisms">
        <title>DNA Damage Response Pathways in Dinoflagellates.</title>
        <authorList>
            <person name="Li C."/>
            <person name="Wong J."/>
        </authorList>
    </citation>
    <scope>NUCLEOTIDE SEQUENCE</scope>
</reference>
<evidence type="ECO:0000256" key="1">
    <source>
        <dbReference type="ARBA" id="ARBA00001946"/>
    </source>
</evidence>
<keyword evidence="8 15" id="KW-0227">DNA damage</keyword>
<feature type="domain" description="DNA-directed DNA polymerase X" evidence="17">
    <location>
        <begin position="176"/>
        <end position="497"/>
    </location>
</feature>
<evidence type="ECO:0000313" key="18">
    <source>
        <dbReference type="EMBL" id="QDO16408.1"/>
    </source>
</evidence>
<dbReference type="AlphaFoldDB" id="A0A516AGF6"/>
<dbReference type="PRINTS" id="PR00869">
    <property type="entry name" value="DNAPOLX"/>
</dbReference>
<evidence type="ECO:0000259" key="17">
    <source>
        <dbReference type="SMART" id="SM00483"/>
    </source>
</evidence>
<dbReference type="GO" id="GO:0003677">
    <property type="term" value="F:DNA binding"/>
    <property type="evidence" value="ECO:0007669"/>
    <property type="project" value="UniProtKB-UniRule"/>
</dbReference>
<protein>
    <recommendedName>
        <fullName evidence="15">DNA polymerase</fullName>
        <ecNumber evidence="15">2.7.7.7</ecNumber>
    </recommendedName>
</protein>
<dbReference type="SUPFAM" id="SSF47802">
    <property type="entry name" value="DNA polymerase beta, N-terminal domain-like"/>
    <property type="match status" value="1"/>
</dbReference>
<evidence type="ECO:0000256" key="7">
    <source>
        <dbReference type="ARBA" id="ARBA00022723"/>
    </source>
</evidence>
<dbReference type="Gene3D" id="1.10.150.20">
    <property type="entry name" value="5' to 3' exonuclease, C-terminal subdomain"/>
    <property type="match status" value="1"/>
</dbReference>
<keyword evidence="9" id="KW-0460">Magnesium</keyword>
<dbReference type="InterPro" id="IPR019843">
    <property type="entry name" value="DNA_pol-X_BS"/>
</dbReference>
<feature type="region of interest" description="Disordered" evidence="16">
    <location>
        <begin position="98"/>
        <end position="142"/>
    </location>
</feature>
<keyword evidence="4" id="KW-0963">Cytoplasm</keyword>
<evidence type="ECO:0000256" key="9">
    <source>
        <dbReference type="ARBA" id="ARBA00022842"/>
    </source>
</evidence>
<evidence type="ECO:0000256" key="4">
    <source>
        <dbReference type="ARBA" id="ARBA00022490"/>
    </source>
</evidence>
<proteinExistence type="evidence at transcript level"/>
<dbReference type="Gene3D" id="1.10.150.110">
    <property type="entry name" value="DNA polymerase beta, N-terminal domain-like"/>
    <property type="match status" value="1"/>
</dbReference>
<dbReference type="CDD" id="cd00141">
    <property type="entry name" value="NT_POLXc"/>
    <property type="match status" value="1"/>
</dbReference>
<dbReference type="Pfam" id="PF14716">
    <property type="entry name" value="HHH_8"/>
    <property type="match status" value="1"/>
</dbReference>
<comment type="cofactor">
    <cofactor evidence="1">
        <name>Mg(2+)</name>
        <dbReference type="ChEBI" id="CHEBI:18420"/>
    </cofactor>
</comment>
<dbReference type="GO" id="GO:0006303">
    <property type="term" value="P:double-strand break repair via nonhomologous end joining"/>
    <property type="evidence" value="ECO:0007669"/>
    <property type="project" value="TreeGrafter"/>
</dbReference>
<dbReference type="InterPro" id="IPR028207">
    <property type="entry name" value="DNA_pol_B_palm_palm"/>
</dbReference>